<reference evidence="1 2" key="1">
    <citation type="submission" date="2024-07" db="EMBL/GenBank/DDBJ databases">
        <title>Section-level genome sequencing and comparative genomics of Aspergillus sections Usti and Cavernicolus.</title>
        <authorList>
            <consortium name="Lawrence Berkeley National Laboratory"/>
            <person name="Nybo J.L."/>
            <person name="Vesth T.C."/>
            <person name="Theobald S."/>
            <person name="Frisvad J.C."/>
            <person name="Larsen T.O."/>
            <person name="Kjaerboelling I."/>
            <person name="Rothschild-Mancinelli K."/>
            <person name="Lyhne E.K."/>
            <person name="Kogle M.E."/>
            <person name="Barry K."/>
            <person name="Clum A."/>
            <person name="Na H."/>
            <person name="Ledsgaard L."/>
            <person name="Lin J."/>
            <person name="Lipzen A."/>
            <person name="Kuo A."/>
            <person name="Riley R."/>
            <person name="Mondo S."/>
            <person name="Labutti K."/>
            <person name="Haridas S."/>
            <person name="Pangalinan J."/>
            <person name="Salamov A.A."/>
            <person name="Simmons B.A."/>
            <person name="Magnuson J.K."/>
            <person name="Chen J."/>
            <person name="Drula E."/>
            <person name="Henrissat B."/>
            <person name="Wiebenga A."/>
            <person name="Lubbers R.J."/>
            <person name="Gomes A.C."/>
            <person name="Makela M.R."/>
            <person name="Stajich J."/>
            <person name="Grigoriev I.V."/>
            <person name="Mortensen U.H."/>
            <person name="De Vries R.P."/>
            <person name="Baker S.E."/>
            <person name="Andersen M.R."/>
        </authorList>
    </citation>
    <scope>NUCLEOTIDE SEQUENCE [LARGE SCALE GENOMIC DNA]</scope>
    <source>
        <strain evidence="1 2">CBS 588.65</strain>
    </source>
</reference>
<organism evidence="1 2">
    <name type="scientific">Aspergillus granulosus</name>
    <dbReference type="NCBI Taxonomy" id="176169"/>
    <lineage>
        <taxon>Eukaryota</taxon>
        <taxon>Fungi</taxon>
        <taxon>Dikarya</taxon>
        <taxon>Ascomycota</taxon>
        <taxon>Pezizomycotina</taxon>
        <taxon>Eurotiomycetes</taxon>
        <taxon>Eurotiomycetidae</taxon>
        <taxon>Eurotiales</taxon>
        <taxon>Aspergillaceae</taxon>
        <taxon>Aspergillus</taxon>
        <taxon>Aspergillus subgen. Nidulantes</taxon>
    </lineage>
</organism>
<evidence type="ECO:0000313" key="1">
    <source>
        <dbReference type="EMBL" id="KAL2811650.1"/>
    </source>
</evidence>
<keyword evidence="2" id="KW-1185">Reference proteome</keyword>
<sequence>MTPFNGYFYHHPNSEKDDLSGLISMSAEGRLLARWVFLDSQMNEMQRAVGRMPRTSCMSGPFDLIDNGPYLTLHDTQRWMD</sequence>
<dbReference type="EMBL" id="JBFXLT010000055">
    <property type="protein sequence ID" value="KAL2811650.1"/>
    <property type="molecule type" value="Genomic_DNA"/>
</dbReference>
<dbReference type="Proteomes" id="UP001610334">
    <property type="component" value="Unassembled WGS sequence"/>
</dbReference>
<accession>A0ABR4H8J9</accession>
<protein>
    <submittedName>
        <fullName evidence="1">Uncharacterized protein</fullName>
    </submittedName>
</protein>
<name>A0ABR4H8J9_9EURO</name>
<proteinExistence type="predicted"/>
<comment type="caution">
    <text evidence="1">The sequence shown here is derived from an EMBL/GenBank/DDBJ whole genome shotgun (WGS) entry which is preliminary data.</text>
</comment>
<gene>
    <name evidence="1" type="ORF">BJX63DRAFT_398376</name>
</gene>
<evidence type="ECO:0000313" key="2">
    <source>
        <dbReference type="Proteomes" id="UP001610334"/>
    </source>
</evidence>